<sequence>MKFISKYPNFRVVLKSGTSGNRQTGEQGTPAKNVKFEYGVANVVNEEDIKLMMQHSGFGYDKNADFIPADEYEASKHTEFDQVNKGQEPSHNIAQMDKGVPISQTKREGKPQQSSGGYSAEDVKKLAKEMAMEVLPDMVDKEIKRREATKDESIDSSQPESSETAEGNMENEPLAEDVNTKEEESASEDVKAEVKKGKKKKAGRPKKRTSTKSSSATKKVS</sequence>
<keyword evidence="3" id="KW-1185">Reference proteome</keyword>
<organism evidence="2 3">
    <name type="scientific">candidate division MSBL1 archaeon SCGC-AAA382N08</name>
    <dbReference type="NCBI Taxonomy" id="1698285"/>
    <lineage>
        <taxon>Archaea</taxon>
        <taxon>Methanobacteriati</taxon>
        <taxon>Methanobacteriota</taxon>
        <taxon>candidate division MSBL1</taxon>
    </lineage>
</organism>
<feature type="compositionally biased region" description="Basic and acidic residues" evidence="1">
    <location>
        <begin position="138"/>
        <end position="153"/>
    </location>
</feature>
<feature type="compositionally biased region" description="Low complexity" evidence="1">
    <location>
        <begin position="211"/>
        <end position="221"/>
    </location>
</feature>
<proteinExistence type="predicted"/>
<feature type="compositionally biased region" description="Basic and acidic residues" evidence="1">
    <location>
        <begin position="178"/>
        <end position="195"/>
    </location>
</feature>
<dbReference type="Proteomes" id="UP000070175">
    <property type="component" value="Unassembled WGS sequence"/>
</dbReference>
<accession>A0A133VQ29</accession>
<feature type="compositionally biased region" description="Polar residues" evidence="1">
    <location>
        <begin position="155"/>
        <end position="165"/>
    </location>
</feature>
<reference evidence="2 3" key="1">
    <citation type="journal article" date="2016" name="Sci. Rep.">
        <title>Metabolic traits of an uncultured archaeal lineage -MSBL1- from brine pools of the Red Sea.</title>
        <authorList>
            <person name="Mwirichia R."/>
            <person name="Alam I."/>
            <person name="Rashid M."/>
            <person name="Vinu M."/>
            <person name="Ba-Alawi W."/>
            <person name="Anthony Kamau A."/>
            <person name="Kamanda Ngugi D."/>
            <person name="Goker M."/>
            <person name="Klenk H.P."/>
            <person name="Bajic V."/>
            <person name="Stingl U."/>
        </authorList>
    </citation>
    <scope>NUCLEOTIDE SEQUENCE [LARGE SCALE GENOMIC DNA]</scope>
    <source>
        <strain evidence="2">SCGC-AAA382N08</strain>
    </source>
</reference>
<evidence type="ECO:0000256" key="1">
    <source>
        <dbReference type="SAM" id="MobiDB-lite"/>
    </source>
</evidence>
<gene>
    <name evidence="2" type="ORF">AKJ56_01000</name>
</gene>
<feature type="region of interest" description="Disordered" evidence="1">
    <location>
        <begin position="100"/>
        <end position="120"/>
    </location>
</feature>
<comment type="caution">
    <text evidence="2">The sequence shown here is derived from an EMBL/GenBank/DDBJ whole genome shotgun (WGS) entry which is preliminary data.</text>
</comment>
<dbReference type="AlphaFoldDB" id="A0A133VQ29"/>
<protein>
    <submittedName>
        <fullName evidence="2">Uncharacterized protein</fullName>
    </submittedName>
</protein>
<feature type="region of interest" description="Disordered" evidence="1">
    <location>
        <begin position="134"/>
        <end position="221"/>
    </location>
</feature>
<evidence type="ECO:0000313" key="2">
    <source>
        <dbReference type="EMBL" id="KXB08556.1"/>
    </source>
</evidence>
<dbReference type="EMBL" id="LHYJ01000010">
    <property type="protein sequence ID" value="KXB08556.1"/>
    <property type="molecule type" value="Genomic_DNA"/>
</dbReference>
<evidence type="ECO:0000313" key="3">
    <source>
        <dbReference type="Proteomes" id="UP000070175"/>
    </source>
</evidence>
<name>A0A133VQ29_9EURY</name>
<feature type="compositionally biased region" description="Basic residues" evidence="1">
    <location>
        <begin position="196"/>
        <end position="210"/>
    </location>
</feature>